<dbReference type="Proteomes" id="UP001496627">
    <property type="component" value="Unassembled WGS sequence"/>
</dbReference>
<proteinExistence type="predicted"/>
<gene>
    <name evidence="1" type="ORF">ABK249_11890</name>
</gene>
<comment type="caution">
    <text evidence="1">The sequence shown here is derived from an EMBL/GenBank/DDBJ whole genome shotgun (WGS) entry which is preliminary data.</text>
</comment>
<dbReference type="EMBL" id="JBEAAL010000007">
    <property type="protein sequence ID" value="MEQ1405635.1"/>
    <property type="molecule type" value="Genomic_DNA"/>
</dbReference>
<evidence type="ECO:0000313" key="2">
    <source>
        <dbReference type="Proteomes" id="UP001496627"/>
    </source>
</evidence>
<evidence type="ECO:0000313" key="1">
    <source>
        <dbReference type="EMBL" id="MEQ1405635.1"/>
    </source>
</evidence>
<keyword evidence="2" id="KW-1185">Reference proteome</keyword>
<accession>A0ABV0M3N2</accession>
<reference evidence="1 2" key="1">
    <citation type="submission" date="2024-05" db="EMBL/GenBank/DDBJ databases">
        <title>Neorhizobium sp. Rsf11, a plant growth promoting and heavy metal resistant PAH-degrader.</title>
        <authorList>
            <person name="Golubev S.N."/>
            <person name="Muratova A.Y."/>
            <person name="Markelova M.I."/>
        </authorList>
    </citation>
    <scope>NUCLEOTIDE SEQUENCE [LARGE SCALE GENOMIC DNA]</scope>
    <source>
        <strain evidence="1 2">Rsf11</strain>
    </source>
</reference>
<name>A0ABV0M3N2_9HYPH</name>
<sequence length="335" mass="38248">MAYLDHYLKARNERLANKHKPKAAGILKGERRRHVVDEVMDALRDWRFSKFENEGPIRYGLRSALCLDGHRWPLADMEADLLVQEALRRIGAKRPSWAEGQRDYTDPRHTCAWCGQDLPEEMTSGARQGRFCSSLCAKSAIQKRTEEDRYHASRTGTAAYRIIRREKLPLRDCLQCGTAFRPFNYNKADQRFCTHECSQLWSRRIPERECKTCGTPFRPRASSGIYCSIACSVKRAAEVLPCHSCGGPVPSRALNAKYCCNACRVREERGKRAVARANRILEKACAHCGDIFSAKTARAEYCCASCKQLAYYARQRSNVIYLTAEIFDGWFKRAA</sequence>
<protein>
    <submittedName>
        <fullName evidence="1">Uncharacterized protein</fullName>
    </submittedName>
</protein>
<dbReference type="RefSeq" id="WP_348862941.1">
    <property type="nucleotide sequence ID" value="NZ_JBEAAL010000007.1"/>
</dbReference>
<organism evidence="1 2">
    <name type="scientific">Neorhizobium phenanthreniclasticum</name>
    <dbReference type="NCBI Taxonomy" id="3157917"/>
    <lineage>
        <taxon>Bacteria</taxon>
        <taxon>Pseudomonadati</taxon>
        <taxon>Pseudomonadota</taxon>
        <taxon>Alphaproteobacteria</taxon>
        <taxon>Hyphomicrobiales</taxon>
        <taxon>Rhizobiaceae</taxon>
        <taxon>Rhizobium/Agrobacterium group</taxon>
        <taxon>Neorhizobium</taxon>
    </lineage>
</organism>